<evidence type="ECO:0000256" key="4">
    <source>
        <dbReference type="ARBA" id="ARBA00022737"/>
    </source>
</evidence>
<proteinExistence type="inferred from homology"/>
<evidence type="ECO:0000256" key="11">
    <source>
        <dbReference type="PROSITE-ProRule" id="PRU00703"/>
    </source>
</evidence>
<feature type="domain" description="SIS" evidence="13">
    <location>
        <begin position="61"/>
        <end position="204"/>
    </location>
</feature>
<dbReference type="SMART" id="SM00116">
    <property type="entry name" value="CBS"/>
    <property type="match status" value="2"/>
</dbReference>
<dbReference type="FunFam" id="3.40.50.10490:FF:000011">
    <property type="entry name" value="Arabinose 5-phosphate isomerase"/>
    <property type="match status" value="1"/>
</dbReference>
<keyword evidence="9" id="KW-0862">Zinc</keyword>
<dbReference type="Pfam" id="PF00571">
    <property type="entry name" value="CBS"/>
    <property type="match status" value="2"/>
</dbReference>
<comment type="pathway">
    <text evidence="7">Carbohydrate biosynthesis; 3-deoxy-D-manno-octulosonate biosynthesis; 3-deoxy-D-manno-octulosonate from D-ribulose 5-phosphate: step 1/3.</text>
</comment>
<dbReference type="InterPro" id="IPR046348">
    <property type="entry name" value="SIS_dom_sf"/>
</dbReference>
<evidence type="ECO:0000259" key="13">
    <source>
        <dbReference type="PROSITE" id="PS51464"/>
    </source>
</evidence>
<dbReference type="GO" id="GO:0005975">
    <property type="term" value="P:carbohydrate metabolic process"/>
    <property type="evidence" value="ECO:0007669"/>
    <property type="project" value="InterPro"/>
</dbReference>
<keyword evidence="9" id="KW-0479">Metal-binding</keyword>
<dbReference type="EC" id="5.3.1.13" evidence="8"/>
<feature type="site" description="Catalytically relevant" evidence="10">
    <location>
        <position position="79"/>
    </location>
</feature>
<dbReference type="InterPro" id="IPR046342">
    <property type="entry name" value="CBS_dom_sf"/>
</dbReference>
<dbReference type="PROSITE" id="PS51464">
    <property type="entry name" value="SIS"/>
    <property type="match status" value="1"/>
</dbReference>
<feature type="site" description="Catalytically relevant" evidence="10">
    <location>
        <position position="131"/>
    </location>
</feature>
<evidence type="ECO:0000256" key="8">
    <source>
        <dbReference type="PIRNR" id="PIRNR004692"/>
    </source>
</evidence>
<feature type="site" description="Catalytically relevant" evidence="10">
    <location>
        <position position="213"/>
    </location>
</feature>
<dbReference type="NCBIfam" id="TIGR00393">
    <property type="entry name" value="kpsF"/>
    <property type="match status" value="1"/>
</dbReference>
<dbReference type="PANTHER" id="PTHR42745:SF1">
    <property type="entry name" value="ARABINOSE 5-PHOSPHATE ISOMERASE KDSD"/>
    <property type="match status" value="1"/>
</dbReference>
<dbReference type="InterPro" id="IPR035474">
    <property type="entry name" value="SIS_Kpsf"/>
</dbReference>
<dbReference type="GO" id="GO:1901135">
    <property type="term" value="P:carbohydrate derivative metabolic process"/>
    <property type="evidence" value="ECO:0007669"/>
    <property type="project" value="InterPro"/>
</dbReference>
<dbReference type="CDD" id="cd04604">
    <property type="entry name" value="CBS_pair_SIS_assoc"/>
    <property type="match status" value="1"/>
</dbReference>
<evidence type="ECO:0000313" key="15">
    <source>
        <dbReference type="Proteomes" id="UP000277236"/>
    </source>
</evidence>
<evidence type="ECO:0000256" key="9">
    <source>
        <dbReference type="PIRSR" id="PIRSR004692-2"/>
    </source>
</evidence>
<dbReference type="InterPro" id="IPR000644">
    <property type="entry name" value="CBS_dom"/>
</dbReference>
<dbReference type="PANTHER" id="PTHR42745">
    <property type="match status" value="1"/>
</dbReference>
<feature type="domain" description="CBS" evidence="12">
    <location>
        <begin position="230"/>
        <end position="288"/>
    </location>
</feature>
<evidence type="ECO:0000256" key="7">
    <source>
        <dbReference type="ARBA" id="ARBA00060658"/>
    </source>
</evidence>
<dbReference type="GO" id="GO:0097367">
    <property type="term" value="F:carbohydrate derivative binding"/>
    <property type="evidence" value="ECO:0007669"/>
    <property type="project" value="InterPro"/>
</dbReference>
<evidence type="ECO:0000256" key="1">
    <source>
        <dbReference type="ARBA" id="ARBA00004756"/>
    </source>
</evidence>
<feature type="binding site" evidence="9">
    <location>
        <position position="102"/>
    </location>
    <ligand>
        <name>Zn(2+)</name>
        <dbReference type="ChEBI" id="CHEBI:29105"/>
    </ligand>
</feature>
<dbReference type="GO" id="GO:0046872">
    <property type="term" value="F:metal ion binding"/>
    <property type="evidence" value="ECO:0007669"/>
    <property type="project" value="UniProtKB-KW"/>
</dbReference>
<dbReference type="Pfam" id="PF01380">
    <property type="entry name" value="SIS"/>
    <property type="match status" value="1"/>
</dbReference>
<dbReference type="EMBL" id="RBRE01000064">
    <property type="protein sequence ID" value="RMQ43701.1"/>
    <property type="molecule type" value="Genomic_DNA"/>
</dbReference>
<dbReference type="InterPro" id="IPR004800">
    <property type="entry name" value="KdsD/KpsF-type"/>
</dbReference>
<name>A0A3M4LRS5_PSECI</name>
<keyword evidence="5 11" id="KW-0129">CBS domain</keyword>
<dbReference type="SUPFAM" id="SSF53697">
    <property type="entry name" value="SIS domain"/>
    <property type="match status" value="1"/>
</dbReference>
<protein>
    <recommendedName>
        <fullName evidence="8">Arabinose 5-phosphate isomerase</fullName>
        <shortName evidence="8">API</shortName>
        <ecNumber evidence="8">5.3.1.13</ecNumber>
    </recommendedName>
</protein>
<evidence type="ECO:0000256" key="10">
    <source>
        <dbReference type="PIRSR" id="PIRSR004692-3"/>
    </source>
</evidence>
<comment type="pathway">
    <text evidence="1">Bacterial outer membrane biogenesis; lipopolysaccharide biosynthesis.</text>
</comment>
<sequence>MTIRREGIVHYRYNRRLSASRLIQDMSRSSALTQSAQRTIRLEMEAIQGLLGHLDADFVRACEMILASKGRVVVVGMGKSGHIGRKIAATLASTGTTSYFVHPAEASHGDMGMITRDDIILALSNSGTTNEIVTLLPLIKRLGIRMISLTGNPASVLARAADVNLNVQVEHEACPLNLAPTSSTTAALVMGDALAVALLEARGFTAEDFAFSHPGGALGRRLLLKVENVMHTGDALPKVLRGTPLRDALLEMTRKGLGMTAIIDTDGKLAGIFTDGDLRRTLDRPIDIRETTIDEVMTVHGKTARADMLAAEALKIMEDHKISALIVVDPNDQPLGAFNLQDLLRAGVM</sequence>
<reference evidence="14 15" key="1">
    <citation type="submission" date="2018-08" db="EMBL/GenBank/DDBJ databases">
        <title>Recombination of ecologically and evolutionarily significant loci maintains genetic cohesion in the Pseudomonas syringae species complex.</title>
        <authorList>
            <person name="Dillon M."/>
            <person name="Thakur S."/>
            <person name="Almeida R.N.D."/>
            <person name="Weir B.S."/>
            <person name="Guttman D.S."/>
        </authorList>
    </citation>
    <scope>NUCLEOTIDE SEQUENCE [LARGE SCALE GENOMIC DNA]</scope>
    <source>
        <strain evidence="14 15">ICMP 3353</strain>
    </source>
</reference>
<organism evidence="14 15">
    <name type="scientific">Pseudomonas cichorii</name>
    <dbReference type="NCBI Taxonomy" id="36746"/>
    <lineage>
        <taxon>Bacteria</taxon>
        <taxon>Pseudomonadati</taxon>
        <taxon>Pseudomonadota</taxon>
        <taxon>Gammaproteobacteria</taxon>
        <taxon>Pseudomonadales</taxon>
        <taxon>Pseudomonadaceae</taxon>
        <taxon>Pseudomonas</taxon>
    </lineage>
</organism>
<dbReference type="InterPro" id="IPR001347">
    <property type="entry name" value="SIS_dom"/>
</dbReference>
<dbReference type="FunFam" id="3.10.580.10:FF:000007">
    <property type="entry name" value="Arabinose 5-phosphate isomerase"/>
    <property type="match status" value="1"/>
</dbReference>
<evidence type="ECO:0000256" key="2">
    <source>
        <dbReference type="ARBA" id="ARBA00008165"/>
    </source>
</evidence>
<evidence type="ECO:0000256" key="3">
    <source>
        <dbReference type="ARBA" id="ARBA00011881"/>
    </source>
</evidence>
<feature type="domain" description="CBS" evidence="12">
    <location>
        <begin position="297"/>
        <end position="349"/>
    </location>
</feature>
<evidence type="ECO:0000256" key="6">
    <source>
        <dbReference type="ARBA" id="ARBA00023235"/>
    </source>
</evidence>
<dbReference type="CDD" id="cd05014">
    <property type="entry name" value="SIS_Kpsf"/>
    <property type="match status" value="1"/>
</dbReference>
<dbReference type="InterPro" id="IPR050986">
    <property type="entry name" value="GutQ/KpsF_isomerases"/>
</dbReference>
<comment type="caution">
    <text evidence="14">The sequence shown here is derived from an EMBL/GenBank/DDBJ whole genome shotgun (WGS) entry which is preliminary data.</text>
</comment>
<feature type="site" description="Catalytically relevant" evidence="10">
    <location>
        <position position="172"/>
    </location>
</feature>
<gene>
    <name evidence="14" type="ORF">ALQ04_100080</name>
</gene>
<comment type="similarity">
    <text evidence="2 8">Belongs to the SIS family. GutQ/KpsF subfamily.</text>
</comment>
<dbReference type="PIRSF" id="PIRSF004692">
    <property type="entry name" value="KdsD_KpsF"/>
    <property type="match status" value="1"/>
</dbReference>
<keyword evidence="6 8" id="KW-0413">Isomerase</keyword>
<evidence type="ECO:0000256" key="5">
    <source>
        <dbReference type="ARBA" id="ARBA00023122"/>
    </source>
</evidence>
<evidence type="ECO:0000313" key="14">
    <source>
        <dbReference type="EMBL" id="RMQ43701.1"/>
    </source>
</evidence>
<evidence type="ECO:0000259" key="12">
    <source>
        <dbReference type="PROSITE" id="PS51371"/>
    </source>
</evidence>
<dbReference type="PROSITE" id="PS51371">
    <property type="entry name" value="CBS"/>
    <property type="match status" value="2"/>
</dbReference>
<dbReference type="Gene3D" id="3.40.50.10490">
    <property type="entry name" value="Glucose-6-phosphate isomerase like protein, domain 1"/>
    <property type="match status" value="1"/>
</dbReference>
<dbReference type="Gene3D" id="3.10.580.10">
    <property type="entry name" value="CBS-domain"/>
    <property type="match status" value="1"/>
</dbReference>
<keyword evidence="4" id="KW-0677">Repeat</keyword>
<dbReference type="Proteomes" id="UP000277236">
    <property type="component" value="Unassembled WGS sequence"/>
</dbReference>
<comment type="catalytic activity">
    <reaction evidence="8">
        <text>D-arabinose 5-phosphate = D-ribulose 5-phosphate</text>
        <dbReference type="Rhea" id="RHEA:23104"/>
        <dbReference type="ChEBI" id="CHEBI:57693"/>
        <dbReference type="ChEBI" id="CHEBI:58121"/>
        <dbReference type="EC" id="5.3.1.13"/>
    </reaction>
</comment>
<comment type="subunit">
    <text evidence="3">Homotetramer.</text>
</comment>
<accession>A0A3M4LRS5</accession>
<dbReference type="GO" id="GO:0019146">
    <property type="term" value="F:arabinose-5-phosphate isomerase activity"/>
    <property type="evidence" value="ECO:0007669"/>
    <property type="project" value="UniProtKB-EC"/>
</dbReference>
<dbReference type="AlphaFoldDB" id="A0A3M4LRS5"/>